<keyword evidence="2" id="KW-1185">Reference proteome</keyword>
<protein>
    <submittedName>
        <fullName evidence="1">Uncharacterized protein</fullName>
    </submittedName>
</protein>
<gene>
    <name evidence="1" type="ORF">BN1221_03847c</name>
</gene>
<accession>A0A0G4JZP6</accession>
<evidence type="ECO:0000313" key="2">
    <source>
        <dbReference type="Proteomes" id="UP000044377"/>
    </source>
</evidence>
<evidence type="ECO:0000313" key="1">
    <source>
        <dbReference type="EMBL" id="CPR19595.1"/>
    </source>
</evidence>
<dbReference type="EMBL" id="CGIG01000001">
    <property type="protein sequence ID" value="CPR19595.1"/>
    <property type="molecule type" value="Genomic_DNA"/>
</dbReference>
<name>A0A0G4JZP6_9GAMM</name>
<sequence length="239" mass="27533">MSNNANSATRLWAIADNGKWTRWAPEYKRWDIYSEQRTFIFADPTTGEACYYIDPDGSVHWRNVDKDRNESFPGIKAKIISVGGDNRLWAIANNGVWARWAPEYKRWDNYSEQRTFIFADPTTGEACYYIDSDGSVHWRNVDKDRNDSFPGIKAKIISVGGDNRLWAIANNGVWARWAPEYKRWDTYSEQRTFIFADPTTGEACYYIDSDGSVHWRNVDKDRNESFPGIKGKIISVGGV</sequence>
<organism evidence="1 2">
    <name type="scientific">Brenneria goodwinii</name>
    <dbReference type="NCBI Taxonomy" id="1109412"/>
    <lineage>
        <taxon>Bacteria</taxon>
        <taxon>Pseudomonadati</taxon>
        <taxon>Pseudomonadota</taxon>
        <taxon>Gammaproteobacteria</taxon>
        <taxon>Enterobacterales</taxon>
        <taxon>Pectobacteriaceae</taxon>
        <taxon>Brenneria</taxon>
    </lineage>
</organism>
<proteinExistence type="predicted"/>
<dbReference type="OrthoDB" id="3660483at2"/>
<reference evidence="2" key="1">
    <citation type="submission" date="2015-01" db="EMBL/GenBank/DDBJ databases">
        <authorList>
            <person name="Paterson Steve"/>
        </authorList>
    </citation>
    <scope>NUCLEOTIDE SEQUENCE [LARGE SCALE GENOMIC DNA]</scope>
    <source>
        <strain evidence="2">OBR1</strain>
    </source>
</reference>
<dbReference type="AlphaFoldDB" id="A0A0G4JZP6"/>
<dbReference type="RefSeq" id="WP_048638637.1">
    <property type="nucleotide sequence ID" value="NZ_CGIG01000001.1"/>
</dbReference>
<dbReference type="Proteomes" id="UP000044377">
    <property type="component" value="Unassembled WGS sequence"/>
</dbReference>